<dbReference type="CDD" id="cd01748">
    <property type="entry name" value="GATase1_IGP_Synthase"/>
    <property type="match status" value="1"/>
</dbReference>
<keyword evidence="5 10" id="KW-0315">Glutamine amidotransferase</keyword>
<dbReference type="InterPro" id="IPR017926">
    <property type="entry name" value="GATASE"/>
</dbReference>
<comment type="subunit">
    <text evidence="2 10">Heterodimer of HisH and HisF.</text>
</comment>
<evidence type="ECO:0000313" key="12">
    <source>
        <dbReference type="EMBL" id="MDR7306049.1"/>
    </source>
</evidence>
<gene>
    <name evidence="10" type="primary">hisH</name>
    <name evidence="12" type="ORF">J2X15_001327</name>
</gene>
<dbReference type="GO" id="GO:0016757">
    <property type="term" value="F:glycosyltransferase activity"/>
    <property type="evidence" value="ECO:0007669"/>
    <property type="project" value="UniProtKB-KW"/>
</dbReference>
<feature type="active site" description="Nucleophile" evidence="10">
    <location>
        <position position="81"/>
    </location>
</feature>
<accession>A0ABU1ZKI0</accession>
<dbReference type="NCBIfam" id="TIGR01855">
    <property type="entry name" value="IMP_synth_hisH"/>
    <property type="match status" value="1"/>
</dbReference>
<dbReference type="Gene3D" id="3.40.50.880">
    <property type="match status" value="1"/>
</dbReference>
<keyword evidence="12" id="KW-0808">Transferase</keyword>
<comment type="function">
    <text evidence="10">IGPS catalyzes the conversion of PRFAR and glutamine to IGP, AICAR and glutamate. The HisH subunit catalyzes the hydrolysis of glutamine to glutamate and ammonia as part of the synthesis of IGP and AICAR. The resulting ammonia molecule is channeled to the active site of HisF.</text>
</comment>
<dbReference type="SUPFAM" id="SSF52317">
    <property type="entry name" value="Class I glutamine amidotransferase-like"/>
    <property type="match status" value="1"/>
</dbReference>
<evidence type="ECO:0000256" key="6">
    <source>
        <dbReference type="ARBA" id="ARBA00023102"/>
    </source>
</evidence>
<keyword evidence="10" id="KW-0963">Cytoplasm</keyword>
<evidence type="ECO:0000256" key="4">
    <source>
        <dbReference type="ARBA" id="ARBA00022801"/>
    </source>
</evidence>
<evidence type="ECO:0000256" key="1">
    <source>
        <dbReference type="ARBA" id="ARBA00005091"/>
    </source>
</evidence>
<feature type="active site" evidence="10">
    <location>
        <position position="186"/>
    </location>
</feature>
<dbReference type="HAMAP" id="MF_00278">
    <property type="entry name" value="HisH"/>
    <property type="match status" value="1"/>
</dbReference>
<sequence length="206" mass="22033">MVLVGIVDCGISNIRSVGNALSALCTEHMHVSGPADLQKCSHLILPGDGTFSAGMQSLTQRGLAEGLRAEAAKGKPILGICLGMQLLAKEGAEFGLHTGLNLIPGRVTKLQPSDPGLPVPQVGWNRVYFSPSSRIAEGMGEFSTYYFMHSYAYEDPEASYVSATFDYAGKSVAIIEHENIFGFQFHPEKSQKAGLAILSRFVGIKG</sequence>
<name>A0ABU1ZKI0_9BURK</name>
<protein>
    <recommendedName>
        <fullName evidence="10">Imidazole glycerol phosphate synthase subunit HisH</fullName>
        <ecNumber evidence="10">4.3.2.10</ecNumber>
    </recommendedName>
    <alternativeName>
        <fullName evidence="10">IGP synthase glutaminase subunit</fullName>
        <ecNumber evidence="10">3.5.1.2</ecNumber>
    </alternativeName>
    <alternativeName>
        <fullName evidence="10">IGP synthase subunit HisH</fullName>
    </alternativeName>
    <alternativeName>
        <fullName evidence="10">ImGP synthase subunit HisH</fullName>
        <shortName evidence="10">IGPS subunit HisH</shortName>
    </alternativeName>
</protein>
<evidence type="ECO:0000256" key="3">
    <source>
        <dbReference type="ARBA" id="ARBA00022605"/>
    </source>
</evidence>
<keyword evidence="4 10" id="KW-0378">Hydrolase</keyword>
<comment type="catalytic activity">
    <reaction evidence="9 10">
        <text>L-glutamine + H2O = L-glutamate + NH4(+)</text>
        <dbReference type="Rhea" id="RHEA:15889"/>
        <dbReference type="ChEBI" id="CHEBI:15377"/>
        <dbReference type="ChEBI" id="CHEBI:28938"/>
        <dbReference type="ChEBI" id="CHEBI:29985"/>
        <dbReference type="ChEBI" id="CHEBI:58359"/>
        <dbReference type="EC" id="3.5.1.2"/>
    </reaction>
</comment>
<dbReference type="Proteomes" id="UP001268089">
    <property type="component" value="Unassembled WGS sequence"/>
</dbReference>
<comment type="caution">
    <text evidence="12">The sequence shown here is derived from an EMBL/GenBank/DDBJ whole genome shotgun (WGS) entry which is preliminary data.</text>
</comment>
<keyword evidence="6 10" id="KW-0368">Histidine biosynthesis</keyword>
<dbReference type="EC" id="3.5.1.2" evidence="10"/>
<keyword evidence="12" id="KW-0328">Glycosyltransferase</keyword>
<dbReference type="PIRSF" id="PIRSF000495">
    <property type="entry name" value="Amidotransf_hisH"/>
    <property type="match status" value="1"/>
</dbReference>
<keyword evidence="3 10" id="KW-0028">Amino-acid biosynthesis</keyword>
<dbReference type="EMBL" id="JAVDXO010000002">
    <property type="protein sequence ID" value="MDR7306049.1"/>
    <property type="molecule type" value="Genomic_DNA"/>
</dbReference>
<evidence type="ECO:0000256" key="8">
    <source>
        <dbReference type="ARBA" id="ARBA00047838"/>
    </source>
</evidence>
<comment type="subcellular location">
    <subcellularLocation>
        <location evidence="10">Cytoplasm</location>
    </subcellularLocation>
</comment>
<organism evidence="12 13">
    <name type="scientific">Rhodoferax saidenbachensis</name>
    <dbReference type="NCBI Taxonomy" id="1484693"/>
    <lineage>
        <taxon>Bacteria</taxon>
        <taxon>Pseudomonadati</taxon>
        <taxon>Pseudomonadota</taxon>
        <taxon>Betaproteobacteria</taxon>
        <taxon>Burkholderiales</taxon>
        <taxon>Comamonadaceae</taxon>
        <taxon>Rhodoferax</taxon>
    </lineage>
</organism>
<dbReference type="PANTHER" id="PTHR42701">
    <property type="entry name" value="IMIDAZOLE GLYCEROL PHOSPHATE SYNTHASE SUBUNIT HISH"/>
    <property type="match status" value="1"/>
</dbReference>
<keyword evidence="13" id="KW-1185">Reference proteome</keyword>
<dbReference type="EC" id="4.3.2.10" evidence="10"/>
<dbReference type="RefSeq" id="WP_310340589.1">
    <property type="nucleotide sequence ID" value="NZ_JAVDXO010000002.1"/>
</dbReference>
<dbReference type="PANTHER" id="PTHR42701:SF1">
    <property type="entry name" value="IMIDAZOLE GLYCEROL PHOSPHATE SYNTHASE SUBUNIT HISH"/>
    <property type="match status" value="1"/>
</dbReference>
<reference evidence="12 13" key="1">
    <citation type="submission" date="2023-07" db="EMBL/GenBank/DDBJ databases">
        <title>Sorghum-associated microbial communities from plants grown in Nebraska, USA.</title>
        <authorList>
            <person name="Schachtman D."/>
        </authorList>
    </citation>
    <scope>NUCLEOTIDE SEQUENCE [LARGE SCALE GENOMIC DNA]</scope>
    <source>
        <strain evidence="12 13">BE308</strain>
    </source>
</reference>
<dbReference type="PROSITE" id="PS51273">
    <property type="entry name" value="GATASE_TYPE_1"/>
    <property type="match status" value="1"/>
</dbReference>
<feature type="domain" description="Glutamine amidotransferase" evidence="11">
    <location>
        <begin position="6"/>
        <end position="201"/>
    </location>
</feature>
<evidence type="ECO:0000259" key="11">
    <source>
        <dbReference type="Pfam" id="PF00117"/>
    </source>
</evidence>
<evidence type="ECO:0000256" key="7">
    <source>
        <dbReference type="ARBA" id="ARBA00023239"/>
    </source>
</evidence>
<dbReference type="InterPro" id="IPR029062">
    <property type="entry name" value="Class_I_gatase-like"/>
</dbReference>
<keyword evidence="7 10" id="KW-0456">Lyase</keyword>
<comment type="pathway">
    <text evidence="1 10">Amino-acid biosynthesis; L-histidine biosynthesis; L-histidine from 5-phospho-alpha-D-ribose 1-diphosphate: step 5/9.</text>
</comment>
<feature type="active site" evidence="10">
    <location>
        <position position="188"/>
    </location>
</feature>
<proteinExistence type="inferred from homology"/>
<evidence type="ECO:0000313" key="13">
    <source>
        <dbReference type="Proteomes" id="UP001268089"/>
    </source>
</evidence>
<dbReference type="InterPro" id="IPR010139">
    <property type="entry name" value="Imidazole-glycPsynth_HisH"/>
</dbReference>
<dbReference type="Pfam" id="PF00117">
    <property type="entry name" value="GATase"/>
    <property type="match status" value="1"/>
</dbReference>
<evidence type="ECO:0000256" key="2">
    <source>
        <dbReference type="ARBA" id="ARBA00011152"/>
    </source>
</evidence>
<evidence type="ECO:0000256" key="10">
    <source>
        <dbReference type="HAMAP-Rule" id="MF_00278"/>
    </source>
</evidence>
<comment type="catalytic activity">
    <reaction evidence="8 10">
        <text>5-[(5-phospho-1-deoxy-D-ribulos-1-ylimino)methylamino]-1-(5-phospho-beta-D-ribosyl)imidazole-4-carboxamide + L-glutamine = D-erythro-1-(imidazol-4-yl)glycerol 3-phosphate + 5-amino-1-(5-phospho-beta-D-ribosyl)imidazole-4-carboxamide + L-glutamate + H(+)</text>
        <dbReference type="Rhea" id="RHEA:24793"/>
        <dbReference type="ChEBI" id="CHEBI:15378"/>
        <dbReference type="ChEBI" id="CHEBI:29985"/>
        <dbReference type="ChEBI" id="CHEBI:58278"/>
        <dbReference type="ChEBI" id="CHEBI:58359"/>
        <dbReference type="ChEBI" id="CHEBI:58475"/>
        <dbReference type="ChEBI" id="CHEBI:58525"/>
        <dbReference type="EC" id="4.3.2.10"/>
    </reaction>
</comment>
<evidence type="ECO:0000256" key="5">
    <source>
        <dbReference type="ARBA" id="ARBA00022962"/>
    </source>
</evidence>
<evidence type="ECO:0000256" key="9">
    <source>
        <dbReference type="ARBA" id="ARBA00049534"/>
    </source>
</evidence>